<dbReference type="SMART" id="SM01060">
    <property type="entry name" value="Catalase"/>
    <property type="match status" value="1"/>
</dbReference>
<gene>
    <name evidence="4" type="ORF">KCU98_g18031</name>
</gene>
<dbReference type="PROSITE" id="PS51402">
    <property type="entry name" value="CATALASE_3"/>
    <property type="match status" value="1"/>
</dbReference>
<evidence type="ECO:0000313" key="4">
    <source>
        <dbReference type="EMBL" id="KAG9950460.1"/>
    </source>
</evidence>
<dbReference type="EMBL" id="JAHFXS010004671">
    <property type="protein sequence ID" value="KAG9950460.1"/>
    <property type="molecule type" value="Genomic_DNA"/>
</dbReference>
<dbReference type="PRINTS" id="PR00067">
    <property type="entry name" value="CATALASE"/>
</dbReference>
<evidence type="ECO:0000256" key="2">
    <source>
        <dbReference type="ARBA" id="ARBA00023324"/>
    </source>
</evidence>
<keyword evidence="2" id="KW-0560">Oxidoreductase</keyword>
<evidence type="ECO:0000256" key="1">
    <source>
        <dbReference type="ARBA" id="ARBA00005329"/>
    </source>
</evidence>
<name>A0A9P8JLI8_AURME</name>
<dbReference type="SUPFAM" id="SSF56634">
    <property type="entry name" value="Heme-dependent catalase-like"/>
    <property type="match status" value="1"/>
</dbReference>
<evidence type="ECO:0000259" key="3">
    <source>
        <dbReference type="SMART" id="SM01060"/>
    </source>
</evidence>
<dbReference type="GO" id="GO:0005739">
    <property type="term" value="C:mitochondrion"/>
    <property type="evidence" value="ECO:0007669"/>
    <property type="project" value="TreeGrafter"/>
</dbReference>
<dbReference type="Gene3D" id="2.40.180.10">
    <property type="entry name" value="Catalase core domain"/>
    <property type="match status" value="1"/>
</dbReference>
<organism evidence="4 5">
    <name type="scientific">Aureobasidium melanogenum</name>
    <name type="common">Aureobasidium pullulans var. melanogenum</name>
    <dbReference type="NCBI Taxonomy" id="46634"/>
    <lineage>
        <taxon>Eukaryota</taxon>
        <taxon>Fungi</taxon>
        <taxon>Dikarya</taxon>
        <taxon>Ascomycota</taxon>
        <taxon>Pezizomycotina</taxon>
        <taxon>Dothideomycetes</taxon>
        <taxon>Dothideomycetidae</taxon>
        <taxon>Dothideales</taxon>
        <taxon>Saccotheciaceae</taxon>
        <taxon>Aureobasidium</taxon>
    </lineage>
</organism>
<dbReference type="InterPro" id="IPR024708">
    <property type="entry name" value="Catalase_AS"/>
</dbReference>
<dbReference type="Proteomes" id="UP000729357">
    <property type="component" value="Unassembled WGS sequence"/>
</dbReference>
<reference evidence="4" key="1">
    <citation type="journal article" date="2021" name="J Fungi (Basel)">
        <title>Virulence traits and population genomics of the black yeast Aureobasidium melanogenum.</title>
        <authorList>
            <person name="Cernosa A."/>
            <person name="Sun X."/>
            <person name="Gostincar C."/>
            <person name="Fang C."/>
            <person name="Gunde-Cimerman N."/>
            <person name="Song Z."/>
        </authorList>
    </citation>
    <scope>NUCLEOTIDE SEQUENCE</scope>
    <source>
        <strain evidence="4">EXF-9298</strain>
    </source>
</reference>
<dbReference type="InterPro" id="IPR011614">
    <property type="entry name" value="Catalase_core"/>
</dbReference>
<keyword evidence="5" id="KW-1185">Reference proteome</keyword>
<dbReference type="InterPro" id="IPR020835">
    <property type="entry name" value="Catalase_sf"/>
</dbReference>
<dbReference type="InterPro" id="IPR018028">
    <property type="entry name" value="Catalase"/>
</dbReference>
<dbReference type="GO" id="GO:0042542">
    <property type="term" value="P:response to hydrogen peroxide"/>
    <property type="evidence" value="ECO:0007669"/>
    <property type="project" value="TreeGrafter"/>
</dbReference>
<dbReference type="PROSITE" id="PS00438">
    <property type="entry name" value="CATALASE_2"/>
    <property type="match status" value="1"/>
</dbReference>
<dbReference type="PANTHER" id="PTHR11465:SF26">
    <property type="entry name" value="CATALASE 2"/>
    <property type="match status" value="1"/>
</dbReference>
<reference evidence="4" key="2">
    <citation type="submission" date="2021-08" db="EMBL/GenBank/DDBJ databases">
        <authorList>
            <person name="Gostincar C."/>
            <person name="Sun X."/>
            <person name="Song Z."/>
            <person name="Gunde-Cimerman N."/>
        </authorList>
    </citation>
    <scope>NUCLEOTIDE SEQUENCE</scope>
    <source>
        <strain evidence="4">EXF-9298</strain>
    </source>
</reference>
<keyword evidence="2" id="KW-0376">Hydrogen peroxide</keyword>
<dbReference type="AlphaFoldDB" id="A0A9P8JLI8"/>
<comment type="similarity">
    <text evidence="1">Belongs to the catalase family.</text>
</comment>
<feature type="domain" description="Catalase core" evidence="3">
    <location>
        <begin position="19"/>
        <end position="203"/>
    </location>
</feature>
<dbReference type="Pfam" id="PF00199">
    <property type="entry name" value="Catalase"/>
    <property type="match status" value="1"/>
</dbReference>
<keyword evidence="2" id="KW-0575">Peroxidase</keyword>
<dbReference type="GO" id="GO:0020037">
    <property type="term" value="F:heme binding"/>
    <property type="evidence" value="ECO:0007669"/>
    <property type="project" value="InterPro"/>
</dbReference>
<feature type="non-terminal residue" evidence="4">
    <location>
        <position position="203"/>
    </location>
</feature>
<comment type="caution">
    <text evidence="4">The sequence shown here is derived from an EMBL/GenBank/DDBJ whole genome shotgun (WGS) entry which is preliminary data.</text>
</comment>
<dbReference type="GO" id="GO:0042744">
    <property type="term" value="P:hydrogen peroxide catabolic process"/>
    <property type="evidence" value="ECO:0007669"/>
    <property type="project" value="UniProtKB-KW"/>
</dbReference>
<proteinExistence type="inferred from homology"/>
<evidence type="ECO:0000313" key="5">
    <source>
        <dbReference type="Proteomes" id="UP000729357"/>
    </source>
</evidence>
<accession>A0A9P8JLI8</accession>
<dbReference type="GO" id="GO:0005777">
    <property type="term" value="C:peroxisome"/>
    <property type="evidence" value="ECO:0007669"/>
    <property type="project" value="TreeGrafter"/>
</dbReference>
<dbReference type="GO" id="GO:0004096">
    <property type="term" value="F:catalase activity"/>
    <property type="evidence" value="ECO:0007669"/>
    <property type="project" value="InterPro"/>
</dbReference>
<dbReference type="PANTHER" id="PTHR11465">
    <property type="entry name" value="CATALASE"/>
    <property type="match status" value="1"/>
</dbReference>
<sequence>MAPPDFNQASRRANPPVYTLQEGAPVSDPSASLQVRTTYGGGGLGILADTQLIETLAHFPRERIPERVVHAKAAGAWGEFEVTEDLSDITDAKFLSGKGKKTPLLARISTTAGERGAADTVRDIRGWSMKLFTEEGNQDFVFNSLPVFFIRDPIKFPSVNRSHKRHPVTNIPDPDMYWDYHVNNQEGIHALMHLFGLRGIPAS</sequence>
<protein>
    <submittedName>
        <fullName evidence="4">Catalase-domain-containing protein</fullName>
    </submittedName>
</protein>